<accession>A0A2T9JTM5</accession>
<evidence type="ECO:0000313" key="3">
    <source>
        <dbReference type="EMBL" id="PVM87044.1"/>
    </source>
</evidence>
<reference evidence="3 4" key="1">
    <citation type="submission" date="2018-04" db="EMBL/GenBank/DDBJ databases">
        <title>The genome sequence of Caulobacter sp. 736.</title>
        <authorList>
            <person name="Gao J."/>
            <person name="Sun J."/>
        </authorList>
    </citation>
    <scope>NUCLEOTIDE SEQUENCE [LARGE SCALE GENOMIC DNA]</scope>
    <source>
        <strain evidence="3 4">736</strain>
    </source>
</reference>
<keyword evidence="2" id="KW-1133">Transmembrane helix</keyword>
<evidence type="ECO:0000256" key="2">
    <source>
        <dbReference type="SAM" id="Phobius"/>
    </source>
</evidence>
<proteinExistence type="predicted"/>
<evidence type="ECO:0000256" key="1">
    <source>
        <dbReference type="SAM" id="MobiDB-lite"/>
    </source>
</evidence>
<sequence length="67" mass="6916">MAATLTAASPAGGFKAHKRRKAVQRRLRVAVALMVLLNLAVWAGVVAALRGVDVAGLVPLLGQTLSL</sequence>
<comment type="caution">
    <text evidence="3">The sequence shown here is derived from an EMBL/GenBank/DDBJ whole genome shotgun (WGS) entry which is preliminary data.</text>
</comment>
<keyword evidence="2" id="KW-0472">Membrane</keyword>
<dbReference type="Proteomes" id="UP000244913">
    <property type="component" value="Unassembled WGS sequence"/>
</dbReference>
<name>A0A2T9JTM5_9CAUL</name>
<dbReference type="RefSeq" id="WP_116565281.1">
    <property type="nucleotide sequence ID" value="NZ_QDKP01000014.1"/>
</dbReference>
<organism evidence="3 4">
    <name type="scientific">Caulobacter radicis</name>
    <dbReference type="NCBI Taxonomy" id="2172650"/>
    <lineage>
        <taxon>Bacteria</taxon>
        <taxon>Pseudomonadati</taxon>
        <taxon>Pseudomonadota</taxon>
        <taxon>Alphaproteobacteria</taxon>
        <taxon>Caulobacterales</taxon>
        <taxon>Caulobacteraceae</taxon>
        <taxon>Caulobacter</taxon>
    </lineage>
</organism>
<keyword evidence="4" id="KW-1185">Reference proteome</keyword>
<dbReference type="EMBL" id="QDKP01000014">
    <property type="protein sequence ID" value="PVM87044.1"/>
    <property type="molecule type" value="Genomic_DNA"/>
</dbReference>
<dbReference type="AlphaFoldDB" id="A0A2T9JTM5"/>
<keyword evidence="2" id="KW-0812">Transmembrane</keyword>
<gene>
    <name evidence="3" type="ORF">DDF65_05330</name>
</gene>
<feature type="region of interest" description="Disordered" evidence="1">
    <location>
        <begin position="1"/>
        <end position="20"/>
    </location>
</feature>
<evidence type="ECO:0000313" key="4">
    <source>
        <dbReference type="Proteomes" id="UP000244913"/>
    </source>
</evidence>
<feature type="transmembrane region" description="Helical" evidence="2">
    <location>
        <begin position="27"/>
        <end position="49"/>
    </location>
</feature>
<protein>
    <submittedName>
        <fullName evidence="3">Uncharacterized protein</fullName>
    </submittedName>
</protein>